<dbReference type="EMBL" id="CP024915">
    <property type="protein sequence ID" value="AUZ87421.1"/>
    <property type="molecule type" value="Genomic_DNA"/>
</dbReference>
<feature type="region of interest" description="Disordered" evidence="9">
    <location>
        <begin position="274"/>
        <end position="358"/>
    </location>
</feature>
<feature type="transmembrane region" description="Helical" evidence="10">
    <location>
        <begin position="209"/>
        <end position="230"/>
    </location>
</feature>
<evidence type="ECO:0000313" key="12">
    <source>
        <dbReference type="Proteomes" id="UP000239187"/>
    </source>
</evidence>
<feature type="transmembrane region" description="Helical" evidence="10">
    <location>
        <begin position="250"/>
        <end position="268"/>
    </location>
</feature>
<evidence type="ECO:0000256" key="2">
    <source>
        <dbReference type="ARBA" id="ARBA00006175"/>
    </source>
</evidence>
<evidence type="ECO:0000256" key="9">
    <source>
        <dbReference type="SAM" id="MobiDB-lite"/>
    </source>
</evidence>
<organism evidence="11 12">
    <name type="scientific">Arthrobacter agilis</name>
    <dbReference type="NCBI Taxonomy" id="37921"/>
    <lineage>
        <taxon>Bacteria</taxon>
        <taxon>Bacillati</taxon>
        <taxon>Actinomycetota</taxon>
        <taxon>Actinomycetes</taxon>
        <taxon>Micrococcales</taxon>
        <taxon>Micrococcaceae</taxon>
        <taxon>Arthrobacter</taxon>
    </lineage>
</organism>
<comment type="similarity">
    <text evidence="2 8">Belongs to the MIP/aquaporin (TC 1.A.8) family.</text>
</comment>
<dbReference type="PROSITE" id="PS00221">
    <property type="entry name" value="MIP"/>
    <property type="match status" value="1"/>
</dbReference>
<evidence type="ECO:0000256" key="3">
    <source>
        <dbReference type="ARBA" id="ARBA00022448"/>
    </source>
</evidence>
<dbReference type="PANTHER" id="PTHR19139">
    <property type="entry name" value="AQUAPORIN TRANSPORTER"/>
    <property type="match status" value="1"/>
</dbReference>
<evidence type="ECO:0000256" key="6">
    <source>
        <dbReference type="ARBA" id="ARBA00022989"/>
    </source>
</evidence>
<evidence type="ECO:0000256" key="5">
    <source>
        <dbReference type="ARBA" id="ARBA00022692"/>
    </source>
</evidence>
<dbReference type="InterPro" id="IPR023271">
    <property type="entry name" value="Aquaporin-like"/>
</dbReference>
<reference evidence="11 12" key="1">
    <citation type="submission" date="2017-11" db="EMBL/GenBank/DDBJ databases">
        <title>Draft genome of Arthrobacter agilis strain UMCV2, a plant growth-promoting rhizobacterium and biocontrol capacity of phytopathogenic fungi.</title>
        <authorList>
            <person name="Martinez-Camara R."/>
            <person name="Santoyo G."/>
            <person name="Moreno-Hagelsieb G."/>
            <person name="Valencia-Cantero E."/>
        </authorList>
    </citation>
    <scope>NUCLEOTIDE SEQUENCE [LARGE SCALE GENOMIC DNA]</scope>
    <source>
        <strain evidence="11 12">UMCV2</strain>
    </source>
</reference>
<comment type="subcellular location">
    <subcellularLocation>
        <location evidence="1">Cell membrane</location>
        <topology evidence="1">Multi-pass membrane protein</topology>
    </subcellularLocation>
</comment>
<dbReference type="InterPro" id="IPR022357">
    <property type="entry name" value="MIP_CS"/>
</dbReference>
<evidence type="ECO:0000256" key="1">
    <source>
        <dbReference type="ARBA" id="ARBA00004651"/>
    </source>
</evidence>
<accession>A0A2L0UDV1</accession>
<feature type="transmembrane region" description="Helical" evidence="10">
    <location>
        <begin position="55"/>
        <end position="76"/>
    </location>
</feature>
<keyword evidence="5 8" id="KW-0812">Transmembrane</keyword>
<protein>
    <submittedName>
        <fullName evidence="11">Porin</fullName>
    </submittedName>
</protein>
<name>A0A2L0UDV1_9MICC</name>
<dbReference type="GO" id="GO:0015250">
    <property type="term" value="F:water channel activity"/>
    <property type="evidence" value="ECO:0007669"/>
    <property type="project" value="TreeGrafter"/>
</dbReference>
<feature type="transmembrane region" description="Helical" evidence="10">
    <location>
        <begin position="176"/>
        <end position="197"/>
    </location>
</feature>
<keyword evidence="7 10" id="KW-0472">Membrane</keyword>
<evidence type="ECO:0000256" key="4">
    <source>
        <dbReference type="ARBA" id="ARBA00022475"/>
    </source>
</evidence>
<dbReference type="AlphaFoldDB" id="A0A2L0UDV1"/>
<gene>
    <name evidence="11" type="ORF">CVO76_07095</name>
</gene>
<dbReference type="Gene3D" id="1.20.1080.10">
    <property type="entry name" value="Glycerol uptake facilitator protein"/>
    <property type="match status" value="1"/>
</dbReference>
<feature type="transmembrane region" description="Helical" evidence="10">
    <location>
        <begin position="124"/>
        <end position="146"/>
    </location>
</feature>
<dbReference type="PANTHER" id="PTHR19139:SF199">
    <property type="entry name" value="MIP17260P"/>
    <property type="match status" value="1"/>
</dbReference>
<evidence type="ECO:0000313" key="11">
    <source>
        <dbReference type="EMBL" id="AUZ87421.1"/>
    </source>
</evidence>
<dbReference type="GO" id="GO:0005886">
    <property type="term" value="C:plasma membrane"/>
    <property type="evidence" value="ECO:0007669"/>
    <property type="project" value="UniProtKB-SubCell"/>
</dbReference>
<keyword evidence="3 8" id="KW-0813">Transport</keyword>
<evidence type="ECO:0000256" key="8">
    <source>
        <dbReference type="RuleBase" id="RU000477"/>
    </source>
</evidence>
<dbReference type="Proteomes" id="UP000239187">
    <property type="component" value="Chromosome"/>
</dbReference>
<evidence type="ECO:0000256" key="10">
    <source>
        <dbReference type="SAM" id="Phobius"/>
    </source>
</evidence>
<keyword evidence="4" id="KW-1003">Cell membrane</keyword>
<dbReference type="InterPro" id="IPR034294">
    <property type="entry name" value="Aquaporin_transptr"/>
</dbReference>
<dbReference type="PRINTS" id="PR00783">
    <property type="entry name" value="MINTRINSICP"/>
</dbReference>
<evidence type="ECO:0000256" key="7">
    <source>
        <dbReference type="ARBA" id="ARBA00023136"/>
    </source>
</evidence>
<proteinExistence type="inferred from homology"/>
<dbReference type="InterPro" id="IPR000425">
    <property type="entry name" value="MIP"/>
</dbReference>
<dbReference type="SUPFAM" id="SSF81338">
    <property type="entry name" value="Aquaporin-like"/>
    <property type="match status" value="1"/>
</dbReference>
<keyword evidence="6 10" id="KW-1133">Transmembrane helix</keyword>
<dbReference type="Pfam" id="PF00230">
    <property type="entry name" value="MIP"/>
    <property type="match status" value="1"/>
</dbReference>
<feature type="transmembrane region" description="Helical" evidence="10">
    <location>
        <begin position="82"/>
        <end position="103"/>
    </location>
</feature>
<sequence length="358" mass="36523">MEGLSAARTLRAVPLQHRSKECASMTHHTTTADAVPTGTAQDGTRRAPGLAARSIAEGVGSFLVILVGLGATMLATETSLQPTLVFGFAVVAAMIAFGHVSGGHFNPAVTVGSAVAGRTDWKSVLPYLVAQVLGAVAASGLIWLVLSANAQLSDIGGFFSSASNGFGEHSAAQFPLTSAFLLEVVAAALLVAVFLGARSQRGGRDLAPFAVGLTYAGLLSFLLPVTNGGVNPVRSTASAVFAEPWALQQLWLFWAAPVVGGVIAGLVYRSLDSGRPSRTEGKTVPATPHGDSDGAVHQQDAQQDAEQPVAQPGTSQYDAPGAGGTERPAGDAESFFDALPSSGHDASRGDDSPSGPVR</sequence>